<reference evidence="7 8" key="1">
    <citation type="submission" date="2014-04" db="EMBL/GenBank/DDBJ databases">
        <authorList>
            <consortium name="DOE Joint Genome Institute"/>
            <person name="Kuo A."/>
            <person name="Kohler A."/>
            <person name="Costa M.D."/>
            <person name="Nagy L.G."/>
            <person name="Floudas D."/>
            <person name="Copeland A."/>
            <person name="Barry K.W."/>
            <person name="Cichocki N."/>
            <person name="Veneault-Fourrey C."/>
            <person name="LaButti K."/>
            <person name="Lindquist E.A."/>
            <person name="Lipzen A."/>
            <person name="Lundell T."/>
            <person name="Morin E."/>
            <person name="Murat C."/>
            <person name="Sun H."/>
            <person name="Tunlid A."/>
            <person name="Henrissat B."/>
            <person name="Grigoriev I.V."/>
            <person name="Hibbett D.S."/>
            <person name="Martin F."/>
            <person name="Nordberg H.P."/>
            <person name="Cantor M.N."/>
            <person name="Hua S.X."/>
        </authorList>
    </citation>
    <scope>NUCLEOTIDE SEQUENCE [LARGE SCALE GENOMIC DNA]</scope>
    <source>
        <strain evidence="7 8">441</strain>
    </source>
</reference>
<dbReference type="PANTHER" id="PTHR23057">
    <property type="entry name" value="JUXTAPOSED WITH ANOTHER ZINC FINGER PROTEIN 1"/>
    <property type="match status" value="1"/>
</dbReference>
<organism evidence="7 8">
    <name type="scientific">Pisolithus microcarpus 441</name>
    <dbReference type="NCBI Taxonomy" id="765257"/>
    <lineage>
        <taxon>Eukaryota</taxon>
        <taxon>Fungi</taxon>
        <taxon>Dikarya</taxon>
        <taxon>Basidiomycota</taxon>
        <taxon>Agaricomycotina</taxon>
        <taxon>Agaricomycetes</taxon>
        <taxon>Agaricomycetidae</taxon>
        <taxon>Boletales</taxon>
        <taxon>Sclerodermatineae</taxon>
        <taxon>Pisolithaceae</taxon>
        <taxon>Pisolithus</taxon>
    </lineage>
</organism>
<keyword evidence="8" id="KW-1185">Reference proteome</keyword>
<feature type="compositionally biased region" description="Polar residues" evidence="5">
    <location>
        <begin position="609"/>
        <end position="629"/>
    </location>
</feature>
<evidence type="ECO:0000313" key="8">
    <source>
        <dbReference type="Proteomes" id="UP000054018"/>
    </source>
</evidence>
<evidence type="ECO:0000256" key="2">
    <source>
        <dbReference type="ARBA" id="ARBA00022737"/>
    </source>
</evidence>
<dbReference type="PANTHER" id="PTHR23057:SF0">
    <property type="entry name" value="JUXTAPOSED WITH ANOTHER ZINC FINGER PROTEIN 1"/>
    <property type="match status" value="1"/>
</dbReference>
<dbReference type="GO" id="GO:0005634">
    <property type="term" value="C:nucleus"/>
    <property type="evidence" value="ECO:0007669"/>
    <property type="project" value="TreeGrafter"/>
</dbReference>
<feature type="region of interest" description="Disordered" evidence="5">
    <location>
        <begin position="91"/>
        <end position="120"/>
    </location>
</feature>
<feature type="domain" description="C2H2-type" evidence="6">
    <location>
        <begin position="560"/>
        <end position="587"/>
    </location>
</feature>
<feature type="region of interest" description="Disordered" evidence="5">
    <location>
        <begin position="420"/>
        <end position="473"/>
    </location>
</feature>
<sequence>MQTYDSQVGDAKFLGESTTCYFATEHGAPGEIGGCLGVGAAGDEETGSQTDGKGKSLEGRARVAGVCPSPYPLAGLDVEWGMVPRPVRLRFKDGDPGSSVGGLGYDKASEPHHHPPNPSDFHMFSEPFALANSSISASYFIGSPISSKVGSFGSRFYPGCSPGQLLGPLDPSDFRCEKMSSSIESDRGSILGAALSTFDREDELCKNYSCCGLQIDDLHGLVQHFEEVHVLVVDQYGQPHPRVITQPVGQQQPPIRAQHASYFPETTTQPPTASYNQGGFDPDDMELDADHSSSPSSGGPTPPDTPLTTPLSSHPSHSFPHLGEDGSQHLLVSAFDTTTIPTRSIHGHSIAVFPPSRNSPSSNTEPFNGYAGYSDYSSTMPGAAPLPISDEQLSNAVTTAKEPASPYSCIPPALVFSATNTPTNTPTASRVPSPSGSTRSSAPSTTQLSRDSCAPSKSVSQTSPRASTTLSRPASSLLLSKPFRCPKPNCNKSYKQANGLKYHMTHGSCNFAPPKDLEQVQALLASKRSAREAAGDDDNTISEGELREVEREAERRLRPFACGIGDCQRRYKNMNGLRYHYQHSGEHGAIGLNLLASGQHECLIHAHKNSSAASSRQSTPMPSGQTTPVTPSTPTYAQQYQQQMMYTSAQHQYLRAQQQQAMQIQVQLAYAAAADATAQV</sequence>
<name>A0A0C9Z362_9AGAM</name>
<dbReference type="STRING" id="765257.A0A0C9Z362"/>
<proteinExistence type="predicted"/>
<keyword evidence="3" id="KW-0863">Zinc-finger</keyword>
<reference evidence="8" key="2">
    <citation type="submission" date="2015-01" db="EMBL/GenBank/DDBJ databases">
        <title>Evolutionary Origins and Diversification of the Mycorrhizal Mutualists.</title>
        <authorList>
            <consortium name="DOE Joint Genome Institute"/>
            <consortium name="Mycorrhizal Genomics Consortium"/>
            <person name="Kohler A."/>
            <person name="Kuo A."/>
            <person name="Nagy L.G."/>
            <person name="Floudas D."/>
            <person name="Copeland A."/>
            <person name="Barry K.W."/>
            <person name="Cichocki N."/>
            <person name="Veneault-Fourrey C."/>
            <person name="LaButti K."/>
            <person name="Lindquist E.A."/>
            <person name="Lipzen A."/>
            <person name="Lundell T."/>
            <person name="Morin E."/>
            <person name="Murat C."/>
            <person name="Riley R."/>
            <person name="Ohm R."/>
            <person name="Sun H."/>
            <person name="Tunlid A."/>
            <person name="Henrissat B."/>
            <person name="Grigoriev I.V."/>
            <person name="Hibbett D.S."/>
            <person name="Martin F."/>
        </authorList>
    </citation>
    <scope>NUCLEOTIDE SEQUENCE [LARGE SCALE GENOMIC DNA]</scope>
    <source>
        <strain evidence="8">441</strain>
    </source>
</reference>
<feature type="domain" description="C2H2-type" evidence="6">
    <location>
        <begin position="483"/>
        <end position="506"/>
    </location>
</feature>
<dbReference type="EMBL" id="KN833937">
    <property type="protein sequence ID" value="KIK14463.1"/>
    <property type="molecule type" value="Genomic_DNA"/>
</dbReference>
<feature type="compositionally biased region" description="Polar residues" evidence="5">
    <location>
        <begin position="264"/>
        <end position="277"/>
    </location>
</feature>
<feature type="compositionally biased region" description="Polar residues" evidence="5">
    <location>
        <begin position="447"/>
        <end position="473"/>
    </location>
</feature>
<evidence type="ECO:0000256" key="1">
    <source>
        <dbReference type="ARBA" id="ARBA00022723"/>
    </source>
</evidence>
<dbReference type="OrthoDB" id="3269380at2759"/>
<evidence type="ECO:0000256" key="4">
    <source>
        <dbReference type="ARBA" id="ARBA00022833"/>
    </source>
</evidence>
<evidence type="ECO:0000256" key="3">
    <source>
        <dbReference type="ARBA" id="ARBA00022771"/>
    </source>
</evidence>
<gene>
    <name evidence="7" type="ORF">PISMIDRAFT_17266</name>
</gene>
<feature type="region of interest" description="Disordered" evidence="5">
    <location>
        <begin position="264"/>
        <end position="325"/>
    </location>
</feature>
<dbReference type="SUPFAM" id="SSF57667">
    <property type="entry name" value="beta-beta-alpha zinc fingers"/>
    <property type="match status" value="1"/>
</dbReference>
<feature type="compositionally biased region" description="Low complexity" evidence="5">
    <location>
        <begin position="420"/>
        <end position="446"/>
    </location>
</feature>
<keyword evidence="1" id="KW-0479">Metal-binding</keyword>
<feature type="compositionally biased region" description="Low complexity" evidence="5">
    <location>
        <begin position="306"/>
        <end position="321"/>
    </location>
</feature>
<dbReference type="Proteomes" id="UP000054018">
    <property type="component" value="Unassembled WGS sequence"/>
</dbReference>
<evidence type="ECO:0000256" key="5">
    <source>
        <dbReference type="SAM" id="MobiDB-lite"/>
    </source>
</evidence>
<dbReference type="InterPro" id="IPR051580">
    <property type="entry name" value="ZnF-Chromatin_assoc"/>
</dbReference>
<dbReference type="Gene3D" id="3.30.160.60">
    <property type="entry name" value="Classic Zinc Finger"/>
    <property type="match status" value="1"/>
</dbReference>
<feature type="region of interest" description="Disordered" evidence="5">
    <location>
        <begin position="609"/>
        <end position="632"/>
    </location>
</feature>
<evidence type="ECO:0000259" key="6">
    <source>
        <dbReference type="SMART" id="SM00355"/>
    </source>
</evidence>
<dbReference type="InterPro" id="IPR036236">
    <property type="entry name" value="Znf_C2H2_sf"/>
</dbReference>
<dbReference type="AlphaFoldDB" id="A0A0C9Z362"/>
<dbReference type="InterPro" id="IPR013087">
    <property type="entry name" value="Znf_C2H2_type"/>
</dbReference>
<keyword evidence="2" id="KW-0677">Repeat</keyword>
<protein>
    <recommendedName>
        <fullName evidence="6">C2H2-type domain-containing protein</fullName>
    </recommendedName>
</protein>
<accession>A0A0C9Z362</accession>
<keyword evidence="4" id="KW-0862">Zinc</keyword>
<dbReference type="HOGENOM" id="CLU_010535_1_0_1"/>
<evidence type="ECO:0000313" key="7">
    <source>
        <dbReference type="EMBL" id="KIK14463.1"/>
    </source>
</evidence>
<dbReference type="SMART" id="SM00355">
    <property type="entry name" value="ZnF_C2H2"/>
    <property type="match status" value="2"/>
</dbReference>
<dbReference type="GO" id="GO:0008270">
    <property type="term" value="F:zinc ion binding"/>
    <property type="evidence" value="ECO:0007669"/>
    <property type="project" value="UniProtKB-KW"/>
</dbReference>